<evidence type="ECO:0000256" key="13">
    <source>
        <dbReference type="ARBA" id="ARBA00022737"/>
    </source>
</evidence>
<dbReference type="Gene3D" id="1.10.510.10">
    <property type="entry name" value="Transferase(Phosphotransferase) domain 1"/>
    <property type="match status" value="1"/>
</dbReference>
<dbReference type="GO" id="GO:0009791">
    <property type="term" value="P:post-embryonic development"/>
    <property type="evidence" value="ECO:0007669"/>
    <property type="project" value="UniProtKB-ARBA"/>
</dbReference>
<feature type="transmembrane region" description="Helical" evidence="24">
    <location>
        <begin position="631"/>
        <end position="655"/>
    </location>
</feature>
<dbReference type="SUPFAM" id="SSF56112">
    <property type="entry name" value="Protein kinase-like (PK-like)"/>
    <property type="match status" value="1"/>
</dbReference>
<dbReference type="Pfam" id="PF00069">
    <property type="entry name" value="Pkinase"/>
    <property type="match status" value="1"/>
</dbReference>
<keyword evidence="15" id="KW-0418">Kinase</keyword>
<evidence type="ECO:0000256" key="18">
    <source>
        <dbReference type="ARBA" id="ARBA00023136"/>
    </source>
</evidence>
<dbReference type="InterPro" id="IPR032675">
    <property type="entry name" value="LRR_dom_sf"/>
</dbReference>
<evidence type="ECO:0000256" key="14">
    <source>
        <dbReference type="ARBA" id="ARBA00022741"/>
    </source>
</evidence>
<dbReference type="SMART" id="SM00220">
    <property type="entry name" value="S_TKc"/>
    <property type="match status" value="1"/>
</dbReference>
<evidence type="ECO:0000256" key="12">
    <source>
        <dbReference type="ARBA" id="ARBA00022729"/>
    </source>
</evidence>
<keyword evidence="19" id="KW-0675">Receptor</keyword>
<keyword evidence="8" id="KW-0597">Phosphoprotein</keyword>
<comment type="caution">
    <text evidence="26">The sequence shown here is derived from an EMBL/GenBank/DDBJ whole genome shotgun (WGS) entry which is preliminary data.</text>
</comment>
<evidence type="ECO:0000256" key="6">
    <source>
        <dbReference type="ARBA" id="ARBA00022475"/>
    </source>
</evidence>
<evidence type="ECO:0000256" key="10">
    <source>
        <dbReference type="ARBA" id="ARBA00022679"/>
    </source>
</evidence>
<dbReference type="Pfam" id="PF08263">
    <property type="entry name" value="LRRNT_2"/>
    <property type="match status" value="1"/>
</dbReference>
<dbReference type="FunFam" id="1.10.510.10:FF:000417">
    <property type="entry name" value="Leucine-rich repeat receptor-like protein kinase"/>
    <property type="match status" value="1"/>
</dbReference>
<comment type="catalytic activity">
    <reaction evidence="21">
        <text>L-threonyl-[protein] + ATP = O-phospho-L-threonyl-[protein] + ADP + H(+)</text>
        <dbReference type="Rhea" id="RHEA:46608"/>
        <dbReference type="Rhea" id="RHEA-COMP:11060"/>
        <dbReference type="Rhea" id="RHEA-COMP:11605"/>
        <dbReference type="ChEBI" id="CHEBI:15378"/>
        <dbReference type="ChEBI" id="CHEBI:30013"/>
        <dbReference type="ChEBI" id="CHEBI:30616"/>
        <dbReference type="ChEBI" id="CHEBI:61977"/>
        <dbReference type="ChEBI" id="CHEBI:456216"/>
        <dbReference type="EC" id="2.7.11.1"/>
    </reaction>
</comment>
<dbReference type="InterPro" id="IPR017441">
    <property type="entry name" value="Protein_kinase_ATP_BS"/>
</dbReference>
<name>A0AAV8TFX3_9ROSI</name>
<dbReference type="InterPro" id="IPR013210">
    <property type="entry name" value="LRR_N_plant-typ"/>
</dbReference>
<evidence type="ECO:0000256" key="20">
    <source>
        <dbReference type="ARBA" id="ARBA00023180"/>
    </source>
</evidence>
<evidence type="ECO:0000256" key="19">
    <source>
        <dbReference type="ARBA" id="ARBA00023170"/>
    </source>
</evidence>
<comment type="catalytic activity">
    <reaction evidence="22">
        <text>L-seryl-[protein] + ATP = O-phospho-L-seryl-[protein] + ADP + H(+)</text>
        <dbReference type="Rhea" id="RHEA:17989"/>
        <dbReference type="Rhea" id="RHEA-COMP:9863"/>
        <dbReference type="Rhea" id="RHEA-COMP:11604"/>
        <dbReference type="ChEBI" id="CHEBI:15378"/>
        <dbReference type="ChEBI" id="CHEBI:29999"/>
        <dbReference type="ChEBI" id="CHEBI:30616"/>
        <dbReference type="ChEBI" id="CHEBI:83421"/>
        <dbReference type="ChEBI" id="CHEBI:456216"/>
        <dbReference type="EC" id="2.7.11.1"/>
    </reaction>
</comment>
<dbReference type="Pfam" id="PF00560">
    <property type="entry name" value="LRR_1"/>
    <property type="match status" value="8"/>
</dbReference>
<keyword evidence="27" id="KW-1185">Reference proteome</keyword>
<dbReference type="EC" id="2.7.11.1" evidence="5"/>
<evidence type="ECO:0000256" key="7">
    <source>
        <dbReference type="ARBA" id="ARBA00022527"/>
    </source>
</evidence>
<evidence type="ECO:0000313" key="27">
    <source>
        <dbReference type="Proteomes" id="UP001159364"/>
    </source>
</evidence>
<evidence type="ECO:0000259" key="25">
    <source>
        <dbReference type="PROSITE" id="PS50011"/>
    </source>
</evidence>
<proteinExistence type="inferred from homology"/>
<keyword evidence="17 24" id="KW-1133">Transmembrane helix</keyword>
<keyword evidence="16 23" id="KW-0067">ATP-binding</keyword>
<protein>
    <recommendedName>
        <fullName evidence="5">non-specific serine/threonine protein kinase</fullName>
        <ecNumber evidence="5">2.7.11.1</ecNumber>
    </recommendedName>
</protein>
<dbReference type="GO" id="GO:0005886">
    <property type="term" value="C:plasma membrane"/>
    <property type="evidence" value="ECO:0007669"/>
    <property type="project" value="UniProtKB-SubCell"/>
</dbReference>
<evidence type="ECO:0000256" key="4">
    <source>
        <dbReference type="ARBA" id="ARBA00009592"/>
    </source>
</evidence>
<dbReference type="PROSITE" id="PS51450">
    <property type="entry name" value="LRR"/>
    <property type="match status" value="1"/>
</dbReference>
<dbReference type="PANTHER" id="PTHR27000">
    <property type="entry name" value="LEUCINE-RICH REPEAT RECEPTOR-LIKE PROTEIN KINASE FAMILY PROTEIN-RELATED"/>
    <property type="match status" value="1"/>
</dbReference>
<dbReference type="PANTHER" id="PTHR27000:SF772">
    <property type="entry name" value="LRR RECEPTOR-LIKE SERINE_THREONINE-PROTEIN KINASE HSL2"/>
    <property type="match status" value="1"/>
</dbReference>
<dbReference type="EMBL" id="JAIWQS010000005">
    <property type="protein sequence ID" value="KAJ8765707.1"/>
    <property type="molecule type" value="Genomic_DNA"/>
</dbReference>
<dbReference type="SUPFAM" id="SSF52058">
    <property type="entry name" value="L domain-like"/>
    <property type="match status" value="2"/>
</dbReference>
<reference evidence="26 27" key="1">
    <citation type="submission" date="2021-09" db="EMBL/GenBank/DDBJ databases">
        <title>Genomic insights and catalytic innovation underlie evolution of tropane alkaloids biosynthesis.</title>
        <authorList>
            <person name="Wang Y.-J."/>
            <person name="Tian T."/>
            <person name="Huang J.-P."/>
            <person name="Huang S.-X."/>
        </authorList>
    </citation>
    <scope>NUCLEOTIDE SEQUENCE [LARGE SCALE GENOMIC DNA]</scope>
    <source>
        <strain evidence="26">KIB-2018</strain>
        <tissue evidence="26">Leaf</tissue>
    </source>
</reference>
<comment type="similarity">
    <text evidence="3">Belongs to the protein kinase superfamily. Ser/Thr protein kinase family.</text>
</comment>
<keyword evidence="13" id="KW-0677">Repeat</keyword>
<dbReference type="Gene3D" id="3.30.200.20">
    <property type="entry name" value="Phosphorylase Kinase, domain 1"/>
    <property type="match status" value="1"/>
</dbReference>
<evidence type="ECO:0000256" key="8">
    <source>
        <dbReference type="ARBA" id="ARBA00022553"/>
    </source>
</evidence>
<keyword evidence="20" id="KW-0325">Glycoprotein</keyword>
<comment type="similarity">
    <text evidence="4">Belongs to the RLP family.</text>
</comment>
<dbReference type="FunFam" id="3.80.10.10:FF:000275">
    <property type="entry name" value="Leucine-rich repeat receptor-like protein kinase"/>
    <property type="match status" value="1"/>
</dbReference>
<keyword evidence="18 24" id="KW-0472">Membrane</keyword>
<dbReference type="Proteomes" id="UP001159364">
    <property type="component" value="Linkage Group LG05"/>
</dbReference>
<evidence type="ECO:0000256" key="15">
    <source>
        <dbReference type="ARBA" id="ARBA00022777"/>
    </source>
</evidence>
<gene>
    <name evidence="26" type="ORF">K2173_014829</name>
</gene>
<evidence type="ECO:0000256" key="21">
    <source>
        <dbReference type="ARBA" id="ARBA00047899"/>
    </source>
</evidence>
<dbReference type="AlphaFoldDB" id="A0AAV8TFX3"/>
<sequence>MFMHLATQKLNPFDLLLLCATYLWCCSVAFSLTTDSEILISVKNSMNWNLSGWGSSSDHSPCNWSGITCDPQTLSVVAIDLSDFSISGEFPTGLCLIRTLLNLSLSDNYLNGTLTSRHLSPCSHLHVLNLSSNLFVGELPDLQHNFAELKVLDLSFNNFSGEIPASFGQFSSLKKLHLGANLLNGSIPSFLCNLSQLSVLQLGYNPFKPSPLPESIGNLSNLEILFLPYTNLIGEIPESIGKLVSLRNFDISNNFVTGKIPDTISQLRSIEQIELFNNQLYGGLPESLSKLSTLLRFDASQNNLTGILPEKIAAMKLESLNLNDNKLTGEIPEVLALNPNLVQLKLFNNSFKGKLPANLGRYSGLVEIDVSTNSFTGPLPPFLCHQNELQQLIAFNNRFSGRLPETYGECSSLSYVRLGNNELSGPVATNFWGLSKLKLLELSNNKLQGPILPNIAGARKLTQLAISGNNFSGELPTEICTLQELIKVDVSNNKLSGELPSCISQLKKLQTVELQENFFSGEIPRSVGSLIDAIDLNFSRNQFSGEIPPELTELPVLTYLNLAFNSLTGEIPAGLTKLQLNVFNVSYNRLYGRVPFGFSKDLYLSSLMGNPNLCSPDLHGLPPCPKPKPGAVFIIGVALIAVCFFFLVGASFRVYKTRSMNPRRKYNVTVFQPVGFDEKEIFSGLSEENLIGVGGSGQVYKVYLKTGQNQFVAVKRLLGPEPPSPETKSTFKSEVETLGQIRHANIVKLLMCCSGEEFRVLVYEYMENGSLGDVLHGEKGGSLLDWPRRFTVAVEVAQGLAYLHHDCVPAIVHRDVKSDNILLDSKMRPRVADFGLAKVLQKQVGDCDACTMSHLAGSYGYMAPEYAYKSKVTEKSDVYSYGVVLMELITGKRPNDPSFGENKDIVKWITEAILTSMDGIKCCESLHELTDARITYDRDQMEKVLNVAILCTSELPSNRPSMRTVVGMLIKDHKPLSPQRYSYH</sequence>
<evidence type="ECO:0000256" key="1">
    <source>
        <dbReference type="ARBA" id="ARBA00004162"/>
    </source>
</evidence>
<dbReference type="GO" id="GO:0005524">
    <property type="term" value="F:ATP binding"/>
    <property type="evidence" value="ECO:0007669"/>
    <property type="project" value="UniProtKB-UniRule"/>
</dbReference>
<keyword evidence="11 24" id="KW-0812">Transmembrane</keyword>
<dbReference type="SMART" id="SM00369">
    <property type="entry name" value="LRR_TYP"/>
    <property type="match status" value="6"/>
</dbReference>
<keyword evidence="7" id="KW-0723">Serine/threonine-protein kinase</keyword>
<organism evidence="26 27">
    <name type="scientific">Erythroxylum novogranatense</name>
    <dbReference type="NCBI Taxonomy" id="1862640"/>
    <lineage>
        <taxon>Eukaryota</taxon>
        <taxon>Viridiplantae</taxon>
        <taxon>Streptophyta</taxon>
        <taxon>Embryophyta</taxon>
        <taxon>Tracheophyta</taxon>
        <taxon>Spermatophyta</taxon>
        <taxon>Magnoliopsida</taxon>
        <taxon>eudicotyledons</taxon>
        <taxon>Gunneridae</taxon>
        <taxon>Pentapetalae</taxon>
        <taxon>rosids</taxon>
        <taxon>fabids</taxon>
        <taxon>Malpighiales</taxon>
        <taxon>Erythroxylaceae</taxon>
        <taxon>Erythroxylum</taxon>
    </lineage>
</organism>
<dbReference type="InterPro" id="IPR003591">
    <property type="entry name" value="Leu-rich_rpt_typical-subtyp"/>
</dbReference>
<dbReference type="GO" id="GO:0004674">
    <property type="term" value="F:protein serine/threonine kinase activity"/>
    <property type="evidence" value="ECO:0007669"/>
    <property type="project" value="UniProtKB-KW"/>
</dbReference>
<dbReference type="InterPro" id="IPR001611">
    <property type="entry name" value="Leu-rich_rpt"/>
</dbReference>
<keyword evidence="10" id="KW-0808">Transferase</keyword>
<evidence type="ECO:0000256" key="16">
    <source>
        <dbReference type="ARBA" id="ARBA00022840"/>
    </source>
</evidence>
<evidence type="ECO:0000256" key="17">
    <source>
        <dbReference type="ARBA" id="ARBA00022989"/>
    </source>
</evidence>
<evidence type="ECO:0000256" key="23">
    <source>
        <dbReference type="PROSITE-ProRule" id="PRU10141"/>
    </source>
</evidence>
<dbReference type="PROSITE" id="PS00107">
    <property type="entry name" value="PROTEIN_KINASE_ATP"/>
    <property type="match status" value="1"/>
</dbReference>
<dbReference type="InterPro" id="IPR008271">
    <property type="entry name" value="Ser/Thr_kinase_AS"/>
</dbReference>
<evidence type="ECO:0000256" key="5">
    <source>
        <dbReference type="ARBA" id="ARBA00012513"/>
    </source>
</evidence>
<evidence type="ECO:0000313" key="26">
    <source>
        <dbReference type="EMBL" id="KAJ8765707.1"/>
    </source>
</evidence>
<keyword evidence="6" id="KW-1003">Cell membrane</keyword>
<evidence type="ECO:0000256" key="22">
    <source>
        <dbReference type="ARBA" id="ARBA00048679"/>
    </source>
</evidence>
<comment type="subcellular location">
    <subcellularLocation>
        <location evidence="1">Cell membrane</location>
        <topology evidence="1">Single-pass membrane protein</topology>
    </subcellularLocation>
    <subcellularLocation>
        <location evidence="2">Membrane</location>
        <topology evidence="2">Single-pass type I membrane protein</topology>
    </subcellularLocation>
</comment>
<evidence type="ECO:0000256" key="11">
    <source>
        <dbReference type="ARBA" id="ARBA00022692"/>
    </source>
</evidence>
<evidence type="ECO:0000256" key="3">
    <source>
        <dbReference type="ARBA" id="ARBA00008684"/>
    </source>
</evidence>
<keyword evidence="9" id="KW-0433">Leucine-rich repeat</keyword>
<dbReference type="PROSITE" id="PS50011">
    <property type="entry name" value="PROTEIN_KINASE_DOM"/>
    <property type="match status" value="1"/>
</dbReference>
<feature type="binding site" evidence="23">
    <location>
        <position position="715"/>
    </location>
    <ligand>
        <name>ATP</name>
        <dbReference type="ChEBI" id="CHEBI:30616"/>
    </ligand>
</feature>
<keyword evidence="14 23" id="KW-0547">Nucleotide-binding</keyword>
<feature type="domain" description="Protein kinase" evidence="25">
    <location>
        <begin position="685"/>
        <end position="976"/>
    </location>
</feature>
<dbReference type="Gene3D" id="3.80.10.10">
    <property type="entry name" value="Ribonuclease Inhibitor"/>
    <property type="match status" value="2"/>
</dbReference>
<dbReference type="FunFam" id="3.80.10.10:FF:000233">
    <property type="entry name" value="Leucine-rich repeat receptor-like protein kinase TDR"/>
    <property type="match status" value="1"/>
</dbReference>
<accession>A0AAV8TFX3</accession>
<dbReference type="InterPro" id="IPR000719">
    <property type="entry name" value="Prot_kinase_dom"/>
</dbReference>
<evidence type="ECO:0000256" key="24">
    <source>
        <dbReference type="SAM" id="Phobius"/>
    </source>
</evidence>
<evidence type="ECO:0000256" key="2">
    <source>
        <dbReference type="ARBA" id="ARBA00004479"/>
    </source>
</evidence>
<evidence type="ECO:0000256" key="9">
    <source>
        <dbReference type="ARBA" id="ARBA00022614"/>
    </source>
</evidence>
<dbReference type="FunFam" id="3.80.10.10:FF:000041">
    <property type="entry name" value="LRR receptor-like serine/threonine-protein kinase ERECTA"/>
    <property type="match status" value="1"/>
</dbReference>
<keyword evidence="12" id="KW-0732">Signal</keyword>
<dbReference type="InterPro" id="IPR011009">
    <property type="entry name" value="Kinase-like_dom_sf"/>
</dbReference>
<dbReference type="PROSITE" id="PS00108">
    <property type="entry name" value="PROTEIN_KINASE_ST"/>
    <property type="match status" value="1"/>
</dbReference>